<name>A0ABS1X1U5_9GAMM</name>
<evidence type="ECO:0000313" key="3">
    <source>
        <dbReference type="EMBL" id="MBM0107203.1"/>
    </source>
</evidence>
<dbReference type="Gene3D" id="3.40.30.10">
    <property type="entry name" value="Glutaredoxin"/>
    <property type="match status" value="1"/>
</dbReference>
<keyword evidence="4" id="KW-1185">Reference proteome</keyword>
<dbReference type="InterPro" id="IPR013766">
    <property type="entry name" value="Thioredoxin_domain"/>
</dbReference>
<evidence type="ECO:0000256" key="1">
    <source>
        <dbReference type="ARBA" id="ARBA00005791"/>
    </source>
</evidence>
<organism evidence="3 4">
    <name type="scientific">Steroidobacter gossypii</name>
    <dbReference type="NCBI Taxonomy" id="2805490"/>
    <lineage>
        <taxon>Bacteria</taxon>
        <taxon>Pseudomonadati</taxon>
        <taxon>Pseudomonadota</taxon>
        <taxon>Gammaproteobacteria</taxon>
        <taxon>Steroidobacterales</taxon>
        <taxon>Steroidobacteraceae</taxon>
        <taxon>Steroidobacter</taxon>
    </lineage>
</organism>
<evidence type="ECO:0000313" key="4">
    <source>
        <dbReference type="Proteomes" id="UP000661077"/>
    </source>
</evidence>
<dbReference type="EMBL" id="JAEVLS010000005">
    <property type="protein sequence ID" value="MBM0107203.1"/>
    <property type="molecule type" value="Genomic_DNA"/>
</dbReference>
<dbReference type="Proteomes" id="UP000661077">
    <property type="component" value="Unassembled WGS sequence"/>
</dbReference>
<dbReference type="PANTHER" id="PTHR13887">
    <property type="entry name" value="GLUTATHIONE S-TRANSFERASE KAPPA"/>
    <property type="match status" value="1"/>
</dbReference>
<dbReference type="SUPFAM" id="SSF52833">
    <property type="entry name" value="Thioredoxin-like"/>
    <property type="match status" value="1"/>
</dbReference>
<evidence type="ECO:0000259" key="2">
    <source>
        <dbReference type="PROSITE" id="PS51352"/>
    </source>
</evidence>
<accession>A0ABS1X1U5</accession>
<dbReference type="RefSeq" id="WP_203169322.1">
    <property type="nucleotide sequence ID" value="NZ_JAEVLS010000005.1"/>
</dbReference>
<dbReference type="Pfam" id="PF13462">
    <property type="entry name" value="Thioredoxin_4"/>
    <property type="match status" value="1"/>
</dbReference>
<feature type="domain" description="Thioredoxin" evidence="2">
    <location>
        <begin position="1"/>
        <end position="140"/>
    </location>
</feature>
<protein>
    <submittedName>
        <fullName evidence="3">DsbA family protein</fullName>
    </submittedName>
</protein>
<reference evidence="3 4" key="1">
    <citation type="journal article" date="2021" name="Int. J. Syst. Evol. Microbiol.">
        <title>Steroidobacter gossypii sp. nov., isolated from soil of cotton cropping field.</title>
        <authorList>
            <person name="Huang R."/>
            <person name="Yang S."/>
            <person name="Zhen C."/>
            <person name="Liu W."/>
        </authorList>
    </citation>
    <scope>NUCLEOTIDE SEQUENCE [LARGE SCALE GENOMIC DNA]</scope>
    <source>
        <strain evidence="3 4">S1-65</strain>
    </source>
</reference>
<gene>
    <name evidence="3" type="ORF">JM946_20905</name>
</gene>
<dbReference type="PROSITE" id="PS51352">
    <property type="entry name" value="THIOREDOXIN_2"/>
    <property type="match status" value="1"/>
</dbReference>
<dbReference type="InterPro" id="IPR012336">
    <property type="entry name" value="Thioredoxin-like_fold"/>
</dbReference>
<comment type="similarity">
    <text evidence="1">Belongs to the thioredoxin family. DsbA subfamily.</text>
</comment>
<comment type="caution">
    <text evidence="3">The sequence shown here is derived from an EMBL/GenBank/DDBJ whole genome shotgun (WGS) entry which is preliminary data.</text>
</comment>
<dbReference type="PANTHER" id="PTHR13887:SF55">
    <property type="entry name" value="SLR0313 PROTEIN"/>
    <property type="match status" value="1"/>
</dbReference>
<sequence>MNQHPRDLSVPVTHIDHILGPEHAKVTVVEYGDFECPTCKQAAPSLKLLLDHFPGQVRLVFRHFPLEGLHPHALAAAEAAEVAGAQGKFWEMHDLLFAHQLHLKSAQIRSYAEQLNLDMSRYTAEMDDEIYRQRIREHIEGGKRSGVRATPGIFLNGVIHDVSAGMQSLFDEVEATLRK</sequence>
<proteinExistence type="inferred from homology"/>
<dbReference type="InterPro" id="IPR036249">
    <property type="entry name" value="Thioredoxin-like_sf"/>
</dbReference>